<keyword evidence="3" id="KW-1185">Reference proteome</keyword>
<comment type="caution">
    <text evidence="2">The sequence shown here is derived from an EMBL/GenBank/DDBJ whole genome shotgun (WGS) entry which is preliminary data.</text>
</comment>
<proteinExistence type="predicted"/>
<dbReference type="Proteomes" id="UP001145087">
    <property type="component" value="Unassembled WGS sequence"/>
</dbReference>
<feature type="signal peptide" evidence="1">
    <location>
        <begin position="1"/>
        <end position="20"/>
    </location>
</feature>
<gene>
    <name evidence="2" type="ORF">OU798_16275</name>
</gene>
<name>A0A9X3F8S6_9BACT</name>
<evidence type="ECO:0000256" key="1">
    <source>
        <dbReference type="SAM" id="SignalP"/>
    </source>
</evidence>
<dbReference type="AlphaFoldDB" id="A0A9X3F8S6"/>
<organism evidence="2 3">
    <name type="scientific">Draconibacterium aestuarii</name>
    <dbReference type="NCBI Taxonomy" id="2998507"/>
    <lineage>
        <taxon>Bacteria</taxon>
        <taxon>Pseudomonadati</taxon>
        <taxon>Bacteroidota</taxon>
        <taxon>Bacteroidia</taxon>
        <taxon>Marinilabiliales</taxon>
        <taxon>Prolixibacteraceae</taxon>
        <taxon>Draconibacterium</taxon>
    </lineage>
</organism>
<accession>A0A9X3F8S6</accession>
<dbReference type="RefSeq" id="WP_343334241.1">
    <property type="nucleotide sequence ID" value="NZ_JAPOHD010000029.1"/>
</dbReference>
<evidence type="ECO:0000313" key="3">
    <source>
        <dbReference type="Proteomes" id="UP001145087"/>
    </source>
</evidence>
<dbReference type="EMBL" id="JAPOHD010000029">
    <property type="protein sequence ID" value="MCY1721912.1"/>
    <property type="molecule type" value="Genomic_DNA"/>
</dbReference>
<evidence type="ECO:0000313" key="2">
    <source>
        <dbReference type="EMBL" id="MCY1721912.1"/>
    </source>
</evidence>
<keyword evidence="1" id="KW-0732">Signal</keyword>
<protein>
    <submittedName>
        <fullName evidence="2">Uncharacterized protein</fullName>
    </submittedName>
</protein>
<reference evidence="2" key="1">
    <citation type="submission" date="2022-11" db="EMBL/GenBank/DDBJ databases">
        <title>Marilongibacter aestuarii gen. nov., sp. nov., isolated from tidal flat sediment.</title>
        <authorList>
            <person name="Jiayan W."/>
        </authorList>
    </citation>
    <scope>NUCLEOTIDE SEQUENCE</scope>
    <source>
        <strain evidence="2">Z1-6</strain>
    </source>
</reference>
<feature type="chain" id="PRO_5040786841" evidence="1">
    <location>
        <begin position="21"/>
        <end position="159"/>
    </location>
</feature>
<sequence length="159" mass="19267">MKKIILMITGLVFFTIQVFAQDTNKDNNPDEQIIVNKQYDENGNLIQYDSTYVHQWSSSDSTFQFLFPDDPFFSKQGFPDIEQFFEDFQGDSVWGFMPDIPDINEMLQRFQNQLQVDPDSIFNRRSLKFHSFEQQKEWQQLMEKHRKEMEDFKKKWDHK</sequence>